<dbReference type="HOGENOM" id="CLU_1894068_0_0_5"/>
<organism evidence="1 2">
    <name type="scientific">Oceanicola granulosus (strain ATCC BAA-861 / DSM 15982 / KCTC 12143 / HTCC2516)</name>
    <dbReference type="NCBI Taxonomy" id="314256"/>
    <lineage>
        <taxon>Bacteria</taxon>
        <taxon>Pseudomonadati</taxon>
        <taxon>Pseudomonadota</taxon>
        <taxon>Alphaproteobacteria</taxon>
        <taxon>Rhodobacterales</taxon>
        <taxon>Roseobacteraceae</taxon>
        <taxon>Oceanicola</taxon>
    </lineage>
</organism>
<dbReference type="EMBL" id="AAOT01000011">
    <property type="protein sequence ID" value="EAR51559.1"/>
    <property type="molecule type" value="Genomic_DNA"/>
</dbReference>
<reference evidence="1 2" key="1">
    <citation type="journal article" date="2010" name="J. Bacteriol.">
        <title>Genome sequences of Oceanicola granulosus HTCC2516(T) and Oceanicola batsensis HTCC2597(TDelta).</title>
        <authorList>
            <person name="Thrash J.C."/>
            <person name="Cho J.C."/>
            <person name="Vergin K.L."/>
            <person name="Giovannoni S.J."/>
        </authorList>
    </citation>
    <scope>NUCLEOTIDE SEQUENCE [LARGE SCALE GENOMIC DNA]</scope>
    <source>
        <strain evidence="2">ATCC BAA-861 / DSM 15982 / KCTC 12143 / HTCC2516</strain>
    </source>
</reference>
<dbReference type="AlphaFoldDB" id="Q2CFY3"/>
<sequence>MDLIAQRVADALRQARVVGKCLDEKIIPMLETRDRAFAGNISRRIAARDIVSEKFLRDLEAFTLRIEREVEEGTTLIWRGHEHDPDCGYHAPVRTARAGGLQHFQAELVDLASEVEGALNAAYALEITSALLAQ</sequence>
<keyword evidence="2" id="KW-1185">Reference proteome</keyword>
<protein>
    <submittedName>
        <fullName evidence="1">Uncharacterized protein</fullName>
    </submittedName>
</protein>
<accession>Q2CFY3</accession>
<evidence type="ECO:0000313" key="1">
    <source>
        <dbReference type="EMBL" id="EAR51559.1"/>
    </source>
</evidence>
<dbReference type="Proteomes" id="UP000003635">
    <property type="component" value="Unassembled WGS sequence"/>
</dbReference>
<name>Q2CFY3_OCEGH</name>
<comment type="caution">
    <text evidence="1">The sequence shown here is derived from an EMBL/GenBank/DDBJ whole genome shotgun (WGS) entry which is preliminary data.</text>
</comment>
<gene>
    <name evidence="1" type="ORF">OG2516_01531</name>
</gene>
<evidence type="ECO:0000313" key="2">
    <source>
        <dbReference type="Proteomes" id="UP000003635"/>
    </source>
</evidence>
<dbReference type="eggNOG" id="ENOG503198I">
    <property type="taxonomic scope" value="Bacteria"/>
</dbReference>
<proteinExistence type="predicted"/>
<dbReference type="STRING" id="314256.OG2516_01531"/>